<evidence type="ECO:0000313" key="2">
    <source>
        <dbReference type="Proteomes" id="UP000254950"/>
    </source>
</evidence>
<accession>A0A380ZEX6</accession>
<dbReference type="EMBL" id="UFTF01000001">
    <property type="protein sequence ID" value="SUV44705.1"/>
    <property type="molecule type" value="Genomic_DNA"/>
</dbReference>
<sequence length="81" mass="8911">MSALSLACDDQQSPILTILLEWRGCFLNPLSHSVLNCFGSGGININKLMSFLIVNKPIEGGGNEENLKTVELHSSVKYSWM</sequence>
<protein>
    <submittedName>
        <fullName evidence="1">Uncharacterized protein</fullName>
    </submittedName>
</protein>
<name>A0A380ZEX6_BARDO</name>
<gene>
    <name evidence="1" type="ORF">NCTC12862_00455</name>
</gene>
<dbReference type="Proteomes" id="UP000254950">
    <property type="component" value="Unassembled WGS sequence"/>
</dbReference>
<dbReference type="AlphaFoldDB" id="A0A380ZEX6"/>
<organism evidence="1 2">
    <name type="scientific">Bartonella doshiae</name>
    <dbReference type="NCBI Taxonomy" id="33044"/>
    <lineage>
        <taxon>Bacteria</taxon>
        <taxon>Pseudomonadati</taxon>
        <taxon>Pseudomonadota</taxon>
        <taxon>Alphaproteobacteria</taxon>
        <taxon>Hyphomicrobiales</taxon>
        <taxon>Bartonellaceae</taxon>
        <taxon>Bartonella</taxon>
    </lineage>
</organism>
<proteinExistence type="predicted"/>
<reference evidence="1 2" key="1">
    <citation type="submission" date="2018-06" db="EMBL/GenBank/DDBJ databases">
        <authorList>
            <consortium name="Pathogen Informatics"/>
            <person name="Doyle S."/>
        </authorList>
    </citation>
    <scope>NUCLEOTIDE SEQUENCE [LARGE SCALE GENOMIC DNA]</scope>
    <source>
        <strain evidence="1 2">NCTC12862</strain>
    </source>
</reference>
<evidence type="ECO:0000313" key="1">
    <source>
        <dbReference type="EMBL" id="SUV44705.1"/>
    </source>
</evidence>